<dbReference type="GO" id="GO:0032259">
    <property type="term" value="P:methylation"/>
    <property type="evidence" value="ECO:0007669"/>
    <property type="project" value="UniProtKB-KW"/>
</dbReference>
<keyword evidence="3" id="KW-0808">Transferase</keyword>
<evidence type="ECO:0000256" key="3">
    <source>
        <dbReference type="ARBA" id="ARBA00022679"/>
    </source>
</evidence>
<dbReference type="InterPro" id="IPR013216">
    <property type="entry name" value="Methyltransf_11"/>
</dbReference>
<name>A0AAN6UWE7_9PEZI</name>
<dbReference type="EMBL" id="MU853638">
    <property type="protein sequence ID" value="KAK4140194.1"/>
    <property type="molecule type" value="Genomic_DNA"/>
</dbReference>
<proteinExistence type="inferred from homology"/>
<comment type="caution">
    <text evidence="5">The sequence shown here is derived from an EMBL/GenBank/DDBJ whole genome shotgun (WGS) entry which is preliminary data.</text>
</comment>
<dbReference type="CDD" id="cd02440">
    <property type="entry name" value="AdoMet_MTases"/>
    <property type="match status" value="1"/>
</dbReference>
<dbReference type="PANTHER" id="PTHR12176">
    <property type="entry name" value="SAM-DEPENDENT METHYLTRANSFERASE SUPERFAMILY PROTEIN"/>
    <property type="match status" value="1"/>
</dbReference>
<comment type="similarity">
    <text evidence="1">Belongs to the methyltransferase superfamily.</text>
</comment>
<evidence type="ECO:0000256" key="1">
    <source>
        <dbReference type="ARBA" id="ARBA00008361"/>
    </source>
</evidence>
<keyword evidence="6" id="KW-1185">Reference proteome</keyword>
<dbReference type="InterPro" id="IPR029063">
    <property type="entry name" value="SAM-dependent_MTases_sf"/>
</dbReference>
<protein>
    <submittedName>
        <fullName evidence="5">S-adenosyl-L-methionine-dependent methyltransferase</fullName>
    </submittedName>
</protein>
<feature type="domain" description="Methyltransferase type 11" evidence="4">
    <location>
        <begin position="60"/>
        <end position="168"/>
    </location>
</feature>
<keyword evidence="2 5" id="KW-0489">Methyltransferase</keyword>
<dbReference type="SUPFAM" id="SSF53335">
    <property type="entry name" value="S-adenosyl-L-methionine-dependent methyltransferases"/>
    <property type="match status" value="1"/>
</dbReference>
<sequence>MADLDVALGKPEYWDEHYSKSDGEQPTHEWFRSFEDLEDFFHQNLFTAPGLTAADDPLILHLGSGDSVIPLELSSRGYSHHICADFAPALVSMMSERHKEVPGIRWLQMDVRDMVGLADKSVSVAFDKGTLDAMLHGSPWSPPADVLENTEKYMREVHRVLADDGVFLYITFRQPHFMRILLQRHGLWNLDCQVLGGHDGGFEYFGWVIRKAGVRQPGTPETKES</sequence>
<dbReference type="PANTHER" id="PTHR12176:SF80">
    <property type="entry name" value="EEF1A LYSINE METHYLTRANSFERASE 4"/>
    <property type="match status" value="1"/>
</dbReference>
<reference evidence="5" key="2">
    <citation type="submission" date="2023-05" db="EMBL/GenBank/DDBJ databases">
        <authorList>
            <consortium name="Lawrence Berkeley National Laboratory"/>
            <person name="Steindorff A."/>
            <person name="Hensen N."/>
            <person name="Bonometti L."/>
            <person name="Westerberg I."/>
            <person name="Brannstrom I.O."/>
            <person name="Guillou S."/>
            <person name="Cros-Aarteil S."/>
            <person name="Calhoun S."/>
            <person name="Haridas S."/>
            <person name="Kuo A."/>
            <person name="Mondo S."/>
            <person name="Pangilinan J."/>
            <person name="Riley R."/>
            <person name="Labutti K."/>
            <person name="Andreopoulos B."/>
            <person name="Lipzen A."/>
            <person name="Chen C."/>
            <person name="Yanf M."/>
            <person name="Daum C."/>
            <person name="Ng V."/>
            <person name="Clum A."/>
            <person name="Ohm R."/>
            <person name="Martin F."/>
            <person name="Silar P."/>
            <person name="Natvig D."/>
            <person name="Lalanne C."/>
            <person name="Gautier V."/>
            <person name="Ament-Velasquez S.L."/>
            <person name="Kruys A."/>
            <person name="Hutchinson M.I."/>
            <person name="Powell A.J."/>
            <person name="Barry K."/>
            <person name="Miller A.N."/>
            <person name="Grigoriev I.V."/>
            <person name="Debuchy R."/>
            <person name="Gladieux P."/>
            <person name="Thoren M.H."/>
            <person name="Johannesson H."/>
        </authorList>
    </citation>
    <scope>NUCLEOTIDE SEQUENCE</scope>
    <source>
        <strain evidence="5">CBS 141.50</strain>
    </source>
</reference>
<reference evidence="5" key="1">
    <citation type="journal article" date="2023" name="Mol. Phylogenet. Evol.">
        <title>Genome-scale phylogeny and comparative genomics of the fungal order Sordariales.</title>
        <authorList>
            <person name="Hensen N."/>
            <person name="Bonometti L."/>
            <person name="Westerberg I."/>
            <person name="Brannstrom I.O."/>
            <person name="Guillou S."/>
            <person name="Cros-Aarteil S."/>
            <person name="Calhoun S."/>
            <person name="Haridas S."/>
            <person name="Kuo A."/>
            <person name="Mondo S."/>
            <person name="Pangilinan J."/>
            <person name="Riley R."/>
            <person name="LaButti K."/>
            <person name="Andreopoulos B."/>
            <person name="Lipzen A."/>
            <person name="Chen C."/>
            <person name="Yan M."/>
            <person name="Daum C."/>
            <person name="Ng V."/>
            <person name="Clum A."/>
            <person name="Steindorff A."/>
            <person name="Ohm R.A."/>
            <person name="Martin F."/>
            <person name="Silar P."/>
            <person name="Natvig D.O."/>
            <person name="Lalanne C."/>
            <person name="Gautier V."/>
            <person name="Ament-Velasquez S.L."/>
            <person name="Kruys A."/>
            <person name="Hutchinson M.I."/>
            <person name="Powell A.J."/>
            <person name="Barry K."/>
            <person name="Miller A.N."/>
            <person name="Grigoriev I.V."/>
            <person name="Debuchy R."/>
            <person name="Gladieux P."/>
            <person name="Hiltunen Thoren M."/>
            <person name="Johannesson H."/>
        </authorList>
    </citation>
    <scope>NUCLEOTIDE SEQUENCE</scope>
    <source>
        <strain evidence="5">CBS 141.50</strain>
    </source>
</reference>
<dbReference type="InterPro" id="IPR051419">
    <property type="entry name" value="Lys/N-term_MeTrsfase_sf"/>
</dbReference>
<dbReference type="Gene3D" id="3.40.50.150">
    <property type="entry name" value="Vaccinia Virus protein VP39"/>
    <property type="match status" value="1"/>
</dbReference>
<dbReference type="Pfam" id="PF08241">
    <property type="entry name" value="Methyltransf_11"/>
    <property type="match status" value="1"/>
</dbReference>
<evidence type="ECO:0000259" key="4">
    <source>
        <dbReference type="Pfam" id="PF08241"/>
    </source>
</evidence>
<dbReference type="Proteomes" id="UP001302676">
    <property type="component" value="Unassembled WGS sequence"/>
</dbReference>
<organism evidence="5 6">
    <name type="scientific">Dichotomopilus funicola</name>
    <dbReference type="NCBI Taxonomy" id="1934379"/>
    <lineage>
        <taxon>Eukaryota</taxon>
        <taxon>Fungi</taxon>
        <taxon>Dikarya</taxon>
        <taxon>Ascomycota</taxon>
        <taxon>Pezizomycotina</taxon>
        <taxon>Sordariomycetes</taxon>
        <taxon>Sordariomycetidae</taxon>
        <taxon>Sordariales</taxon>
        <taxon>Chaetomiaceae</taxon>
        <taxon>Dichotomopilus</taxon>
    </lineage>
</organism>
<dbReference type="AlphaFoldDB" id="A0AAN6UWE7"/>
<dbReference type="GeneID" id="87818669"/>
<dbReference type="RefSeq" id="XP_062633565.1">
    <property type="nucleotide sequence ID" value="XM_062782056.1"/>
</dbReference>
<dbReference type="GO" id="GO:0008757">
    <property type="term" value="F:S-adenosylmethionine-dependent methyltransferase activity"/>
    <property type="evidence" value="ECO:0007669"/>
    <property type="project" value="InterPro"/>
</dbReference>
<evidence type="ECO:0000313" key="5">
    <source>
        <dbReference type="EMBL" id="KAK4140194.1"/>
    </source>
</evidence>
<evidence type="ECO:0000256" key="2">
    <source>
        <dbReference type="ARBA" id="ARBA00022603"/>
    </source>
</evidence>
<evidence type="ECO:0000313" key="6">
    <source>
        <dbReference type="Proteomes" id="UP001302676"/>
    </source>
</evidence>
<accession>A0AAN6UWE7</accession>
<gene>
    <name evidence="5" type="ORF">C8A04DRAFT_32321</name>
</gene>